<gene>
    <name evidence="2" type="ORF">BT96DRAFT_1008244</name>
</gene>
<feature type="compositionally biased region" description="Polar residues" evidence="1">
    <location>
        <begin position="48"/>
        <end position="57"/>
    </location>
</feature>
<evidence type="ECO:0000313" key="3">
    <source>
        <dbReference type="Proteomes" id="UP000799118"/>
    </source>
</evidence>
<dbReference type="AlphaFoldDB" id="A0A6A4GFC3"/>
<proteinExistence type="predicted"/>
<reference evidence="2" key="1">
    <citation type="journal article" date="2019" name="Environ. Microbiol.">
        <title>Fungal ecological strategies reflected in gene transcription - a case study of two litter decomposers.</title>
        <authorList>
            <person name="Barbi F."/>
            <person name="Kohler A."/>
            <person name="Barry K."/>
            <person name="Baskaran P."/>
            <person name="Daum C."/>
            <person name="Fauchery L."/>
            <person name="Ihrmark K."/>
            <person name="Kuo A."/>
            <person name="LaButti K."/>
            <person name="Lipzen A."/>
            <person name="Morin E."/>
            <person name="Grigoriev I.V."/>
            <person name="Henrissat B."/>
            <person name="Lindahl B."/>
            <person name="Martin F."/>
        </authorList>
    </citation>
    <scope>NUCLEOTIDE SEQUENCE</scope>
    <source>
        <strain evidence="2">JB14</strain>
    </source>
</reference>
<accession>A0A6A4GFC3</accession>
<dbReference type="EMBL" id="ML770180">
    <property type="protein sequence ID" value="KAE9384272.1"/>
    <property type="molecule type" value="Genomic_DNA"/>
</dbReference>
<sequence length="329" mass="35516">MQLNPSGPLIPQLHGSLTSAIRGSGASSSREQSQSRTAGSGNPYPESTRLSTASSNRGFPFMGPMRSRSATPSALASPFPGPTPSQRGSLAVTPHYSRMLTPAMGQEAVSIRQPPSSIMSQGDFQSNRGFTPNHFPEDITQLPPAQPLRGFITLLQAGAQQFAYPQPMLHPQYGVALPVYTNAQLAVQNFTPPLPSFVPPQAQQDMQFAGMNVEEDDGSDFPDPRSTKGWHEFIPMAYFANRFADSASVTDEGEALVFEADKVKMKSKRLVDYPIHKITPTDFTETAAAYPRAIRDHFIPGKAGHVGTTKALAIADMFQGLFLSTSNSS</sequence>
<dbReference type="Proteomes" id="UP000799118">
    <property type="component" value="Unassembled WGS sequence"/>
</dbReference>
<evidence type="ECO:0000256" key="1">
    <source>
        <dbReference type="SAM" id="MobiDB-lite"/>
    </source>
</evidence>
<keyword evidence="3" id="KW-1185">Reference proteome</keyword>
<dbReference type="OrthoDB" id="2158839at2759"/>
<organism evidence="2 3">
    <name type="scientific">Gymnopus androsaceus JB14</name>
    <dbReference type="NCBI Taxonomy" id="1447944"/>
    <lineage>
        <taxon>Eukaryota</taxon>
        <taxon>Fungi</taxon>
        <taxon>Dikarya</taxon>
        <taxon>Basidiomycota</taxon>
        <taxon>Agaricomycotina</taxon>
        <taxon>Agaricomycetes</taxon>
        <taxon>Agaricomycetidae</taxon>
        <taxon>Agaricales</taxon>
        <taxon>Marasmiineae</taxon>
        <taxon>Omphalotaceae</taxon>
        <taxon>Gymnopus</taxon>
    </lineage>
</organism>
<evidence type="ECO:0000313" key="2">
    <source>
        <dbReference type="EMBL" id="KAE9384272.1"/>
    </source>
</evidence>
<protein>
    <submittedName>
        <fullName evidence="2">Uncharacterized protein</fullName>
    </submittedName>
</protein>
<feature type="region of interest" description="Disordered" evidence="1">
    <location>
        <begin position="1"/>
        <end position="90"/>
    </location>
</feature>
<name>A0A6A4GFC3_9AGAR</name>
<feature type="compositionally biased region" description="Low complexity" evidence="1">
    <location>
        <begin position="19"/>
        <end position="36"/>
    </location>
</feature>